<reference evidence="5" key="1">
    <citation type="submission" date="2022-11" db="UniProtKB">
        <authorList>
            <consortium name="WormBaseParasite"/>
        </authorList>
    </citation>
    <scope>IDENTIFICATION</scope>
</reference>
<dbReference type="PRINTS" id="PR00399">
    <property type="entry name" value="SYNAPTOTAGMN"/>
</dbReference>
<feature type="transmembrane region" description="Helical" evidence="2">
    <location>
        <begin position="30"/>
        <end position="50"/>
    </location>
</feature>
<dbReference type="GO" id="GO:0030424">
    <property type="term" value="C:axon"/>
    <property type="evidence" value="ECO:0007669"/>
    <property type="project" value="TreeGrafter"/>
</dbReference>
<evidence type="ECO:0000256" key="1">
    <source>
        <dbReference type="ARBA" id="ARBA00022737"/>
    </source>
</evidence>
<dbReference type="Gene3D" id="2.60.40.150">
    <property type="entry name" value="C2 domain"/>
    <property type="match status" value="2"/>
</dbReference>
<dbReference type="PANTHER" id="PTHR10024">
    <property type="entry name" value="SYNAPTOTAGMIN"/>
    <property type="match status" value="1"/>
</dbReference>
<dbReference type="GO" id="GO:0001786">
    <property type="term" value="F:phosphatidylserine binding"/>
    <property type="evidence" value="ECO:0007669"/>
    <property type="project" value="TreeGrafter"/>
</dbReference>
<dbReference type="Proteomes" id="UP000887540">
    <property type="component" value="Unplaced"/>
</dbReference>
<keyword evidence="1" id="KW-0677">Repeat</keyword>
<evidence type="ECO:0000259" key="3">
    <source>
        <dbReference type="PROSITE" id="PS50004"/>
    </source>
</evidence>
<dbReference type="InterPro" id="IPR000008">
    <property type="entry name" value="C2_dom"/>
</dbReference>
<keyword evidence="4" id="KW-1185">Reference proteome</keyword>
<dbReference type="PANTHER" id="PTHR10024:SF344">
    <property type="entry name" value="SYNAPTOTAGMIN-7"/>
    <property type="match status" value="1"/>
</dbReference>
<accession>A0A914DJK5</accession>
<feature type="domain" description="C2" evidence="3">
    <location>
        <begin position="260"/>
        <end position="395"/>
    </location>
</feature>
<dbReference type="GO" id="GO:0098793">
    <property type="term" value="C:presynapse"/>
    <property type="evidence" value="ECO:0007669"/>
    <property type="project" value="GOC"/>
</dbReference>
<sequence length="401" mass="46116">MIDYEWDYDESNSEVGSTVRDNQLLIPTRWAYLMGSTFVLSIFLVGAAFYRARRPTKKRFADIETGVEGKKIRWSSSHAMSQPSLLLRSKPIQPIEPSFRKKLTSCSLPWKSKSQQVIDTLKPEAINEYRGKLNFSLSYSKDTSILYLHILEAIDLPVRDLTGSSDPYVRVFFLEDPQSCKQTRVHWRNLNPKFQQVLTFPGHSMKKLQEMNMVMHVMDYDRFSSDDPIGEILLPMKNVKFDRSPIYWKHIQRPSVSKDQVGEIMISVVYLQSSNQITVSIIKARDLPKRDKIGSSDPYVKVWLVQKGNKLEKRKTTVKTQTLAPVFNESFAFTVPAKEKLEKEVNLVVTVMDYDMITSNDEIGHTIVGAHGGKTGISQWKEALEHPETPVAMWHKLSPKW</sequence>
<feature type="domain" description="C2" evidence="3">
    <location>
        <begin position="129"/>
        <end position="249"/>
    </location>
</feature>
<dbReference type="InterPro" id="IPR035892">
    <property type="entry name" value="C2_domain_sf"/>
</dbReference>
<dbReference type="GO" id="GO:0070382">
    <property type="term" value="C:exocytic vesicle"/>
    <property type="evidence" value="ECO:0007669"/>
    <property type="project" value="TreeGrafter"/>
</dbReference>
<evidence type="ECO:0000256" key="2">
    <source>
        <dbReference type="SAM" id="Phobius"/>
    </source>
</evidence>
<keyword evidence="2" id="KW-1133">Transmembrane helix</keyword>
<evidence type="ECO:0000313" key="4">
    <source>
        <dbReference type="Proteomes" id="UP000887540"/>
    </source>
</evidence>
<dbReference type="GO" id="GO:0030276">
    <property type="term" value="F:clathrin binding"/>
    <property type="evidence" value="ECO:0007669"/>
    <property type="project" value="TreeGrafter"/>
</dbReference>
<evidence type="ECO:0000313" key="5">
    <source>
        <dbReference type="WBParaSite" id="ACRNAN_scaffold2933.g24849.t1"/>
    </source>
</evidence>
<name>A0A914DJK5_9BILA</name>
<dbReference type="GO" id="GO:0048791">
    <property type="term" value="P:calcium ion-regulated exocytosis of neurotransmitter"/>
    <property type="evidence" value="ECO:0007669"/>
    <property type="project" value="TreeGrafter"/>
</dbReference>
<dbReference type="AlphaFoldDB" id="A0A914DJK5"/>
<dbReference type="GO" id="GO:0005509">
    <property type="term" value="F:calcium ion binding"/>
    <property type="evidence" value="ECO:0007669"/>
    <property type="project" value="TreeGrafter"/>
</dbReference>
<organism evidence="4 5">
    <name type="scientific">Acrobeloides nanus</name>
    <dbReference type="NCBI Taxonomy" id="290746"/>
    <lineage>
        <taxon>Eukaryota</taxon>
        <taxon>Metazoa</taxon>
        <taxon>Ecdysozoa</taxon>
        <taxon>Nematoda</taxon>
        <taxon>Chromadorea</taxon>
        <taxon>Rhabditida</taxon>
        <taxon>Tylenchina</taxon>
        <taxon>Cephalobomorpha</taxon>
        <taxon>Cephaloboidea</taxon>
        <taxon>Cephalobidae</taxon>
        <taxon>Acrobeloides</taxon>
    </lineage>
</organism>
<dbReference type="SMART" id="SM00239">
    <property type="entry name" value="C2"/>
    <property type="match status" value="2"/>
</dbReference>
<dbReference type="CDD" id="cd00276">
    <property type="entry name" value="C2B_Synaptotagmin"/>
    <property type="match status" value="1"/>
</dbReference>
<keyword evidence="2" id="KW-0812">Transmembrane</keyword>
<proteinExistence type="predicted"/>
<dbReference type="GO" id="GO:0006906">
    <property type="term" value="P:vesicle fusion"/>
    <property type="evidence" value="ECO:0007669"/>
    <property type="project" value="TreeGrafter"/>
</dbReference>
<keyword evidence="2" id="KW-0472">Membrane</keyword>
<protein>
    <submittedName>
        <fullName evidence="5">C2 domain-containing protein</fullName>
    </submittedName>
</protein>
<dbReference type="WBParaSite" id="ACRNAN_scaffold2933.g24849.t1">
    <property type="protein sequence ID" value="ACRNAN_scaffold2933.g24849.t1"/>
    <property type="gene ID" value="ACRNAN_scaffold2933.g24849"/>
</dbReference>
<dbReference type="GO" id="GO:0000149">
    <property type="term" value="F:SNARE binding"/>
    <property type="evidence" value="ECO:0007669"/>
    <property type="project" value="TreeGrafter"/>
</dbReference>
<dbReference type="Pfam" id="PF00168">
    <property type="entry name" value="C2"/>
    <property type="match status" value="2"/>
</dbReference>
<dbReference type="GO" id="GO:0005886">
    <property type="term" value="C:plasma membrane"/>
    <property type="evidence" value="ECO:0007669"/>
    <property type="project" value="TreeGrafter"/>
</dbReference>
<dbReference type="SUPFAM" id="SSF49562">
    <property type="entry name" value="C2 domain (Calcium/lipid-binding domain, CaLB)"/>
    <property type="match status" value="2"/>
</dbReference>
<dbReference type="InterPro" id="IPR001565">
    <property type="entry name" value="Synaptotagmin"/>
</dbReference>
<dbReference type="PROSITE" id="PS50004">
    <property type="entry name" value="C2"/>
    <property type="match status" value="2"/>
</dbReference>
<dbReference type="GO" id="GO:0005544">
    <property type="term" value="F:calcium-dependent phospholipid binding"/>
    <property type="evidence" value="ECO:0007669"/>
    <property type="project" value="TreeGrafter"/>
</dbReference>